<dbReference type="OrthoDB" id="1042261at2759"/>
<evidence type="ECO:0000313" key="2">
    <source>
        <dbReference type="Proteomes" id="UP000489600"/>
    </source>
</evidence>
<dbReference type="Proteomes" id="UP000489600">
    <property type="component" value="Unassembled WGS sequence"/>
</dbReference>
<accession>A0A565BU49</accession>
<dbReference type="EMBL" id="CABITT030000005">
    <property type="protein sequence ID" value="VVB04901.1"/>
    <property type="molecule type" value="Genomic_DNA"/>
</dbReference>
<comment type="caution">
    <text evidence="1">The sequence shown here is derived from an EMBL/GenBank/DDBJ whole genome shotgun (WGS) entry which is preliminary data.</text>
</comment>
<dbReference type="Gene3D" id="3.90.70.10">
    <property type="entry name" value="Cysteine proteinases"/>
    <property type="match status" value="1"/>
</dbReference>
<proteinExistence type="predicted"/>
<evidence type="ECO:0000313" key="1">
    <source>
        <dbReference type="EMBL" id="VVB04901.1"/>
    </source>
</evidence>
<protein>
    <submittedName>
        <fullName evidence="1">Uncharacterized protein</fullName>
    </submittedName>
</protein>
<reference evidence="1" key="1">
    <citation type="submission" date="2019-07" db="EMBL/GenBank/DDBJ databases">
        <authorList>
            <person name="Dittberner H."/>
        </authorList>
    </citation>
    <scope>NUCLEOTIDE SEQUENCE [LARGE SCALE GENOMIC DNA]</scope>
</reference>
<sequence length="233" mass="26069">MALPYDPDFTMAYRTGDLKIDDDVDHDASVSAAIVAVDLISSARLSLKLDTVYTEYSAQYLVDNARSRQQRRQDLKLTVKDCLKFVLNKGIPKAEDWPHLGSVSKPPSSYKPALVSMKGQVIETRNVEEARDWLMHQPVGAKLHVFSPHIDLQQDAIYCGSSGEPSGYVGLRDGIIVEEQMIGGKSIAIVKLWYKNSFRFVNVAMSRMFADYARGIEPTTLLADYCVPRLSIH</sequence>
<dbReference type="InterPro" id="IPR038765">
    <property type="entry name" value="Papain-like_cys_pep_sf"/>
</dbReference>
<dbReference type="SUPFAM" id="SSF54001">
    <property type="entry name" value="Cysteine proteinases"/>
    <property type="match status" value="1"/>
</dbReference>
<organism evidence="1 2">
    <name type="scientific">Arabis nemorensis</name>
    <dbReference type="NCBI Taxonomy" id="586526"/>
    <lineage>
        <taxon>Eukaryota</taxon>
        <taxon>Viridiplantae</taxon>
        <taxon>Streptophyta</taxon>
        <taxon>Embryophyta</taxon>
        <taxon>Tracheophyta</taxon>
        <taxon>Spermatophyta</taxon>
        <taxon>Magnoliopsida</taxon>
        <taxon>eudicotyledons</taxon>
        <taxon>Gunneridae</taxon>
        <taxon>Pentapetalae</taxon>
        <taxon>rosids</taxon>
        <taxon>malvids</taxon>
        <taxon>Brassicales</taxon>
        <taxon>Brassicaceae</taxon>
        <taxon>Arabideae</taxon>
        <taxon>Arabis</taxon>
    </lineage>
</organism>
<dbReference type="AlphaFoldDB" id="A0A565BU49"/>
<gene>
    <name evidence="1" type="ORF">ANE_LOCUS15345</name>
</gene>
<keyword evidence="2" id="KW-1185">Reference proteome</keyword>
<name>A0A565BU49_9BRAS</name>